<keyword evidence="4 8" id="KW-0031">Aminopeptidase</keyword>
<dbReference type="PANTHER" id="PTHR11963">
    <property type="entry name" value="LEUCINE AMINOPEPTIDASE-RELATED"/>
    <property type="match status" value="1"/>
</dbReference>
<evidence type="ECO:0000313" key="8">
    <source>
        <dbReference type="EMBL" id="WOO80398.1"/>
    </source>
</evidence>
<dbReference type="InterPro" id="IPR011356">
    <property type="entry name" value="Leucine_aapep/pepB"/>
</dbReference>
<organism evidence="8 9">
    <name type="scientific">Vanrija pseudolonga</name>
    <dbReference type="NCBI Taxonomy" id="143232"/>
    <lineage>
        <taxon>Eukaryota</taxon>
        <taxon>Fungi</taxon>
        <taxon>Dikarya</taxon>
        <taxon>Basidiomycota</taxon>
        <taxon>Agaricomycotina</taxon>
        <taxon>Tremellomycetes</taxon>
        <taxon>Trichosporonales</taxon>
        <taxon>Trichosporonaceae</taxon>
        <taxon>Vanrija</taxon>
    </lineage>
</organism>
<proteinExistence type="inferred from homology"/>
<comment type="similarity">
    <text evidence="3">Belongs to the peptidase M17 family.</text>
</comment>
<dbReference type="GeneID" id="87807156"/>
<feature type="domain" description="Cytosol aminopeptidase" evidence="7">
    <location>
        <begin position="398"/>
        <end position="405"/>
    </location>
</feature>
<dbReference type="InterPro" id="IPR043472">
    <property type="entry name" value="Macro_dom-like"/>
</dbReference>
<evidence type="ECO:0000256" key="6">
    <source>
        <dbReference type="ARBA" id="ARBA00022801"/>
    </source>
</evidence>
<dbReference type="PANTHER" id="PTHR11963:SF23">
    <property type="entry name" value="CYTOSOL AMINOPEPTIDASE"/>
    <property type="match status" value="1"/>
</dbReference>
<gene>
    <name evidence="8" type="primary">pepA_0</name>
    <name evidence="8" type="ORF">LOC62_03G003915</name>
</gene>
<dbReference type="GO" id="GO:0070006">
    <property type="term" value="F:metalloaminopeptidase activity"/>
    <property type="evidence" value="ECO:0007669"/>
    <property type="project" value="InterPro"/>
</dbReference>
<dbReference type="HAMAP" id="MF_00181">
    <property type="entry name" value="Cytosol_peptidase_M17"/>
    <property type="match status" value="1"/>
</dbReference>
<dbReference type="EMBL" id="CP086716">
    <property type="protein sequence ID" value="WOO80398.1"/>
    <property type="molecule type" value="Genomic_DNA"/>
</dbReference>
<dbReference type="AlphaFoldDB" id="A0AAF1BQ55"/>
<dbReference type="InterPro" id="IPR023042">
    <property type="entry name" value="Peptidase_M17_leu_NH2_pept"/>
</dbReference>
<dbReference type="InterPro" id="IPR008283">
    <property type="entry name" value="Peptidase_M17_N"/>
</dbReference>
<dbReference type="GO" id="GO:0006508">
    <property type="term" value="P:proteolysis"/>
    <property type="evidence" value="ECO:0007669"/>
    <property type="project" value="UniProtKB-KW"/>
</dbReference>
<evidence type="ECO:0000256" key="5">
    <source>
        <dbReference type="ARBA" id="ARBA00022670"/>
    </source>
</evidence>
<evidence type="ECO:0000256" key="1">
    <source>
        <dbReference type="ARBA" id="ARBA00000135"/>
    </source>
</evidence>
<dbReference type="Pfam" id="PF02789">
    <property type="entry name" value="Peptidase_M17_N"/>
    <property type="match status" value="1"/>
</dbReference>
<dbReference type="GO" id="GO:0030145">
    <property type="term" value="F:manganese ion binding"/>
    <property type="evidence" value="ECO:0007669"/>
    <property type="project" value="InterPro"/>
</dbReference>
<dbReference type="CDD" id="cd00433">
    <property type="entry name" value="Peptidase_M17"/>
    <property type="match status" value="1"/>
</dbReference>
<comment type="catalytic activity">
    <reaction evidence="2">
        <text>Release of N-terminal proline from a peptide.</text>
        <dbReference type="EC" id="3.4.11.5"/>
    </reaction>
</comment>
<dbReference type="Gene3D" id="3.40.220.10">
    <property type="entry name" value="Leucine Aminopeptidase, subunit E, domain 1"/>
    <property type="match status" value="1"/>
</dbReference>
<accession>A0AAF1BQ55</accession>
<dbReference type="RefSeq" id="XP_062626430.1">
    <property type="nucleotide sequence ID" value="XM_062770446.1"/>
</dbReference>
<dbReference type="Gene3D" id="3.40.630.10">
    <property type="entry name" value="Zn peptidases"/>
    <property type="match status" value="1"/>
</dbReference>
<evidence type="ECO:0000259" key="7">
    <source>
        <dbReference type="PROSITE" id="PS00631"/>
    </source>
</evidence>
<keyword evidence="6" id="KW-0378">Hydrolase</keyword>
<keyword evidence="5" id="KW-0645">Protease</keyword>
<reference evidence="8" key="1">
    <citation type="submission" date="2023-10" db="EMBL/GenBank/DDBJ databases">
        <authorList>
            <person name="Noh H."/>
        </authorList>
    </citation>
    <scope>NUCLEOTIDE SEQUENCE</scope>
    <source>
        <strain evidence="8">DUCC4014</strain>
    </source>
</reference>
<dbReference type="SUPFAM" id="SSF53187">
    <property type="entry name" value="Zn-dependent exopeptidases"/>
    <property type="match status" value="1"/>
</dbReference>
<dbReference type="GO" id="GO:0005737">
    <property type="term" value="C:cytoplasm"/>
    <property type="evidence" value="ECO:0007669"/>
    <property type="project" value="InterPro"/>
</dbReference>
<protein>
    <submittedName>
        <fullName evidence="8">Cytosol aminopeptidase</fullName>
    </submittedName>
</protein>
<sequence length="552" mass="56973">MLTARARATLLRSAPSLIATTKPIARLARPVLVTPRPNQLHLHRFSTMPILPADVSGRPELPTHAELKLSAVAQPTADVLVVGAAADGETVKVLGADEAGISAAVADSLNTLGFKGKQDATLALPIDGKVVIFAGLGKVPESGAKHESLRRAAGAAVRAAAGLGNVKSVAIALPAASAEAVQAIAEGASLGSYTWTAFKSKDSGKPIEAVEVVTSAAGAEDAIKRADIVARHVKHARDLVNTPPNDLFPATFADVAVAAGKKVAGVDVEVWDVERLRKENMGGILGVGKGSEKEPRFVIVSYTPAGGENAKRVAIVGKGVTFDSGGLSLKPSAKMHEMKSDMGGAAATLHAVLAAAELKLPVRVTGYLCLAENMPSGSALKNADVIRQRNGLTTEIHNTDAEGRLVLADGLSVAVESNPDLLFNIATLTGAQLVALGMRTAAVMGDDPAVEAIKKASAEAGENFWAMPLPEEMLEDLKSTTADFKNIGSIPWGGMCKAGVFLQQFAGDKNNWAHLDIAGPSANFGAPYGYTTAEGTGFGVRTLVKAAEHLGA</sequence>
<evidence type="ECO:0000256" key="4">
    <source>
        <dbReference type="ARBA" id="ARBA00022438"/>
    </source>
</evidence>
<comment type="catalytic activity">
    <reaction evidence="1">
        <text>Release of an N-terminal amino acid, Xaa-|-Yaa-, in which Xaa is preferably Leu, but may be other amino acids including Pro although not Arg or Lys, and Yaa may be Pro. Amino acid amides and methyl esters are also readily hydrolyzed, but rates on arylamides are exceedingly low.</text>
        <dbReference type="EC" id="3.4.11.1"/>
    </reaction>
</comment>
<evidence type="ECO:0000256" key="3">
    <source>
        <dbReference type="ARBA" id="ARBA00009528"/>
    </source>
</evidence>
<evidence type="ECO:0000256" key="2">
    <source>
        <dbReference type="ARBA" id="ARBA00001585"/>
    </source>
</evidence>
<evidence type="ECO:0000313" key="9">
    <source>
        <dbReference type="Proteomes" id="UP000827549"/>
    </source>
</evidence>
<dbReference type="Pfam" id="PF00883">
    <property type="entry name" value="Peptidase_M17"/>
    <property type="match status" value="1"/>
</dbReference>
<name>A0AAF1BQ55_9TREE</name>
<dbReference type="NCBIfam" id="NF002073">
    <property type="entry name" value="PRK00913.1-2"/>
    <property type="match status" value="1"/>
</dbReference>
<keyword evidence="9" id="KW-1185">Reference proteome</keyword>
<dbReference type="PRINTS" id="PR00481">
    <property type="entry name" value="LAMNOPPTDASE"/>
</dbReference>
<dbReference type="PROSITE" id="PS00631">
    <property type="entry name" value="CYTOSOL_AP"/>
    <property type="match status" value="1"/>
</dbReference>
<dbReference type="SUPFAM" id="SSF52949">
    <property type="entry name" value="Macro domain-like"/>
    <property type="match status" value="1"/>
</dbReference>
<dbReference type="Proteomes" id="UP000827549">
    <property type="component" value="Chromosome 3"/>
</dbReference>
<dbReference type="InterPro" id="IPR000819">
    <property type="entry name" value="Peptidase_M17_C"/>
</dbReference>